<sequence>MPTKILQILLFSISVLFIHACSTTSSLKNVWFNKHYTGAPLKNVMIIAVTKSTLNRRIFEDALVGQFGHNGVKATASYTLFPGVDKLSKKIISDKAKTLNLDGIIVTSITAIENEELYYPPATSYATPLPYYYNIWTYYPQIYETHHTHDYKINYENVKLESNLYQPESGKLLWSTQTKIFNLKSINIKALSESLAWEFIQSLRKTKLVK</sequence>
<dbReference type="EMBL" id="UOFZ01000145">
    <property type="protein sequence ID" value="VAX13909.1"/>
    <property type="molecule type" value="Genomic_DNA"/>
</dbReference>
<protein>
    <submittedName>
        <fullName evidence="1">Uncharacterized protein</fullName>
    </submittedName>
</protein>
<evidence type="ECO:0000313" key="1">
    <source>
        <dbReference type="EMBL" id="VAX13909.1"/>
    </source>
</evidence>
<proteinExistence type="predicted"/>
<accession>A0A3B1B6Q2</accession>
<name>A0A3B1B6Q2_9ZZZZ</name>
<dbReference type="AlphaFoldDB" id="A0A3B1B6Q2"/>
<gene>
    <name evidence="1" type="ORF">MNBD_GAMMA24-385</name>
</gene>
<reference evidence="1" key="1">
    <citation type="submission" date="2018-06" db="EMBL/GenBank/DDBJ databases">
        <authorList>
            <person name="Zhirakovskaya E."/>
        </authorList>
    </citation>
    <scope>NUCLEOTIDE SEQUENCE</scope>
</reference>
<organism evidence="1">
    <name type="scientific">hydrothermal vent metagenome</name>
    <dbReference type="NCBI Taxonomy" id="652676"/>
    <lineage>
        <taxon>unclassified sequences</taxon>
        <taxon>metagenomes</taxon>
        <taxon>ecological metagenomes</taxon>
    </lineage>
</organism>